<dbReference type="InterPro" id="IPR048330">
    <property type="entry name" value="PcRGLX/YetA_2nd"/>
</dbReference>
<evidence type="ECO:0000259" key="1">
    <source>
        <dbReference type="Pfam" id="PF19501"/>
    </source>
</evidence>
<reference evidence="4" key="1">
    <citation type="submission" date="2016-10" db="EMBL/GenBank/DDBJ databases">
        <title>Sequence of Gallionella enrichment culture.</title>
        <authorList>
            <person name="Poehlein A."/>
            <person name="Muehling M."/>
            <person name="Daniel R."/>
        </authorList>
    </citation>
    <scope>NUCLEOTIDE SEQUENCE</scope>
</reference>
<sequence length="922" mass="101842">MSNPVSRREFVRSAVLAAAGTRLMSSLATSAAAAETPRAVGPSAGRAGSADVRWLDGAPPALFGGATWGMPWPRGRMPSGTPLALKTSTGAEVPVQSWPLATWPDGSLKWTAHAVPADLRSAEDGYEVVPGNAAAPTTPLRVRDIEGAFEIDTGVIVARVARSGRVVLPSVTRGGVETLRNGRLVMLSQDAPDDGARPVAFEGEILRAVLEQDGPVRAVVRLEGRHAPTGPGRAWMPFIVRLYFYSGAESIRVMHTMIYDGDEHRDFVRGLGLRFEVPLRGELYDRHVRFSGEGEGLFGEAVRTVTGLRRDPGREVREAQIAGEATPPLDTWSPAVSERLQFVPAFADWSLFQSTADGFEILKRTKTGCTWLNSARGRRAGGLCYVGTPKGGAAIAIRNFWESHPSELTIAGATDAAAEVTAWLWSPRAGAMDLRPYHDTMGEETYAEQLQGLDITYEDYEPGFDRPEGVARTSELFMWALPATPSRERLAHMSESVRRPPVLVTTPAWLHGCDVFGGLWAPEDRSTPERAALEDRLAWNFAFYEGQREERRWYGFWNYGDVMHTYDADRHEWRYDVGGFAWDNSELSQDIWLWMYFLRTGRADVFRFAEAMTRHTGEVDVHHLGRFAPLGSRHNVLHWGDSAKQLRISTAANRRYYFYLTGDERFGDLMREQVEAVRTLAMIQPGRKVMPPNLVSPPDPHAKGAYVGFGTDWGSLAAAWLTEWERTGSGEIRDRLLASMRSIAAQPKGFFTGGAWMDFDTGAFRRSTDDRPHASHLSAVFGLVEICAELDQLYADPAFRKAWLEYCELYDASPDEQERVLGPGIHDHSLRQAHSRLTAYAANLTHNTGLARRAWDEFYHGDRHGPGPLRTIRVEGPAVLRPVDEAPWISSNGTAQWGLAAMECLALIGPEMPRSGGGGASS</sequence>
<dbReference type="PANTHER" id="PTHR40081:SF1">
    <property type="entry name" value="TAT PATHWAY SIGNAL SEQUENCE DOMAIN PROTEIN"/>
    <property type="match status" value="1"/>
</dbReference>
<organism evidence="4">
    <name type="scientific">mine drainage metagenome</name>
    <dbReference type="NCBI Taxonomy" id="410659"/>
    <lineage>
        <taxon>unclassified sequences</taxon>
        <taxon>metagenomes</taxon>
        <taxon>ecological metagenomes</taxon>
    </lineage>
</organism>
<gene>
    <name evidence="4" type="ORF">GALL_230160</name>
</gene>
<evidence type="ECO:0000259" key="2">
    <source>
        <dbReference type="Pfam" id="PF21345"/>
    </source>
</evidence>
<evidence type="ECO:0000313" key="4">
    <source>
        <dbReference type="EMBL" id="OIQ95002.1"/>
    </source>
</evidence>
<evidence type="ECO:0008006" key="5">
    <source>
        <dbReference type="Google" id="ProtNLM"/>
    </source>
</evidence>
<feature type="domain" description="PcRGLX/YetA-like C-terminal alpha/alpha toroid" evidence="3">
    <location>
        <begin position="500"/>
        <end position="911"/>
    </location>
</feature>
<comment type="caution">
    <text evidence="4">The sequence shown here is derived from an EMBL/GenBank/DDBJ whole genome shotgun (WGS) entry which is preliminary data.</text>
</comment>
<dbReference type="InterPro" id="IPR048331">
    <property type="entry name" value="PcRGLX/YetA_3rd"/>
</dbReference>
<dbReference type="Pfam" id="PF21346">
    <property type="entry name" value="PcRGLX_3rd"/>
    <property type="match status" value="1"/>
</dbReference>
<accession>A0A1J5RHU6</accession>
<dbReference type="InterPro" id="IPR045793">
    <property type="entry name" value="PcRGLX/YetA-like"/>
</dbReference>
<dbReference type="PROSITE" id="PS51318">
    <property type="entry name" value="TAT"/>
    <property type="match status" value="1"/>
</dbReference>
<name>A0A1J5RHU6_9ZZZZ</name>
<protein>
    <recommendedName>
        <fullName evidence="5">Tat pathway signal sequence domain protein</fullName>
    </recommendedName>
</protein>
<dbReference type="AlphaFoldDB" id="A0A1J5RHU6"/>
<dbReference type="InterPro" id="IPR048329">
    <property type="entry name" value="PcRGLX_1st"/>
</dbReference>
<feature type="domain" description="PcRGLX/YetA-like N-terminal RIFT barrel" evidence="1">
    <location>
        <begin position="49"/>
        <end position="127"/>
    </location>
</feature>
<evidence type="ECO:0000259" key="3">
    <source>
        <dbReference type="Pfam" id="PF21346"/>
    </source>
</evidence>
<dbReference type="Pfam" id="PF19501">
    <property type="entry name" value="PcRGLX_1st"/>
    <property type="match status" value="1"/>
</dbReference>
<dbReference type="PANTHER" id="PTHR40081">
    <property type="entry name" value="CONCANAVALIN A-LIKE LECTIN/GLUCANASE"/>
    <property type="match status" value="1"/>
</dbReference>
<dbReference type="InterPro" id="IPR006311">
    <property type="entry name" value="TAT_signal"/>
</dbReference>
<feature type="domain" description="PcRGLX/YetA-like central beta-sandwich" evidence="2">
    <location>
        <begin position="141"/>
        <end position="494"/>
    </location>
</feature>
<proteinExistence type="predicted"/>
<dbReference type="EMBL" id="MLJW01000175">
    <property type="protein sequence ID" value="OIQ95002.1"/>
    <property type="molecule type" value="Genomic_DNA"/>
</dbReference>
<dbReference type="Pfam" id="PF21345">
    <property type="entry name" value="PcRGLX_2nd"/>
    <property type="match status" value="1"/>
</dbReference>